<evidence type="ECO:0000259" key="7">
    <source>
        <dbReference type="Pfam" id="PF04261"/>
    </source>
</evidence>
<keyword evidence="10" id="KW-1185">Reference proteome</keyword>
<gene>
    <name evidence="9" type="primary">yfeX_2</name>
    <name evidence="9" type="ORF">GCE9029_03129</name>
</gene>
<dbReference type="GO" id="GO:0005829">
    <property type="term" value="C:cytosol"/>
    <property type="evidence" value="ECO:0007669"/>
    <property type="project" value="TreeGrafter"/>
</dbReference>
<dbReference type="InterPro" id="IPR006314">
    <property type="entry name" value="Dyp_peroxidase"/>
</dbReference>
<evidence type="ECO:0000256" key="3">
    <source>
        <dbReference type="ARBA" id="ARBA00022723"/>
    </source>
</evidence>
<dbReference type="PANTHER" id="PTHR30521">
    <property type="entry name" value="DEFERROCHELATASE/PEROXIDASE"/>
    <property type="match status" value="1"/>
</dbReference>
<dbReference type="PANTHER" id="PTHR30521:SF0">
    <property type="entry name" value="DYP-TYPE PEROXIDASE FAMILY PROTEIN"/>
    <property type="match status" value="1"/>
</dbReference>
<dbReference type="Proteomes" id="UP000071641">
    <property type="component" value="Unassembled WGS sequence"/>
</dbReference>
<dbReference type="STRING" id="1796497.GCE9029_03129"/>
<dbReference type="Pfam" id="PF04261">
    <property type="entry name" value="Dyp_perox_N"/>
    <property type="match status" value="1"/>
</dbReference>
<keyword evidence="5" id="KW-0408">Iron</keyword>
<dbReference type="RefSeq" id="WP_062664510.1">
    <property type="nucleotide sequence ID" value="NZ_FIZX01000002.1"/>
</dbReference>
<evidence type="ECO:0000313" key="9">
    <source>
        <dbReference type="EMBL" id="CZF82270.1"/>
    </source>
</evidence>
<proteinExistence type="inferred from homology"/>
<dbReference type="EMBL" id="FIZX01000002">
    <property type="protein sequence ID" value="CZF82270.1"/>
    <property type="molecule type" value="Genomic_DNA"/>
</dbReference>
<dbReference type="InterPro" id="IPR048328">
    <property type="entry name" value="Dyp_perox_C"/>
</dbReference>
<keyword evidence="3" id="KW-0479">Metal-binding</keyword>
<protein>
    <submittedName>
        <fullName evidence="9">Putative deferrochelatase/peroxidase YfeX</fullName>
        <ecNumber evidence="9">1.11.1.-</ecNumber>
    </submittedName>
</protein>
<name>A0A128F716_9GAMM</name>
<evidence type="ECO:0000256" key="1">
    <source>
        <dbReference type="ARBA" id="ARBA00001970"/>
    </source>
</evidence>
<evidence type="ECO:0000259" key="8">
    <source>
        <dbReference type="Pfam" id="PF20628"/>
    </source>
</evidence>
<accession>A0A128F716</accession>
<evidence type="ECO:0000256" key="5">
    <source>
        <dbReference type="ARBA" id="ARBA00023004"/>
    </source>
</evidence>
<evidence type="ECO:0000256" key="2">
    <source>
        <dbReference type="ARBA" id="ARBA00022559"/>
    </source>
</evidence>
<dbReference type="Pfam" id="PF20628">
    <property type="entry name" value="Dyp_perox_C"/>
    <property type="match status" value="1"/>
</dbReference>
<evidence type="ECO:0000256" key="6">
    <source>
        <dbReference type="ARBA" id="ARBA00025737"/>
    </source>
</evidence>
<dbReference type="InterPro" id="IPR048327">
    <property type="entry name" value="Dyp_perox_N"/>
</dbReference>
<keyword evidence="2 9" id="KW-0575">Peroxidase</keyword>
<comment type="cofactor">
    <cofactor evidence="1">
        <name>heme b</name>
        <dbReference type="ChEBI" id="CHEBI:60344"/>
    </cofactor>
</comment>
<dbReference type="AlphaFoldDB" id="A0A128F716"/>
<dbReference type="EC" id="1.11.1.-" evidence="9"/>
<comment type="similarity">
    <text evidence="6">Belongs to the DyP-type peroxidase family.</text>
</comment>
<dbReference type="GO" id="GO:0004601">
    <property type="term" value="F:peroxidase activity"/>
    <property type="evidence" value="ECO:0007669"/>
    <property type="project" value="UniProtKB-KW"/>
</dbReference>
<keyword evidence="4 9" id="KW-0560">Oxidoreductase</keyword>
<feature type="domain" description="Dyp-type peroxidase C-terminal" evidence="8">
    <location>
        <begin position="144"/>
        <end position="304"/>
    </location>
</feature>
<evidence type="ECO:0000256" key="4">
    <source>
        <dbReference type="ARBA" id="ARBA00023002"/>
    </source>
</evidence>
<evidence type="ECO:0000313" key="10">
    <source>
        <dbReference type="Proteomes" id="UP000071641"/>
    </source>
</evidence>
<dbReference type="GO" id="GO:0046872">
    <property type="term" value="F:metal ion binding"/>
    <property type="evidence" value="ECO:0007669"/>
    <property type="project" value="UniProtKB-KW"/>
</dbReference>
<organism evidence="9 10">
    <name type="scientific">Grimontia celer</name>
    <dbReference type="NCBI Taxonomy" id="1796497"/>
    <lineage>
        <taxon>Bacteria</taxon>
        <taxon>Pseudomonadati</taxon>
        <taxon>Pseudomonadota</taxon>
        <taxon>Gammaproteobacteria</taxon>
        <taxon>Vibrionales</taxon>
        <taxon>Vibrionaceae</taxon>
        <taxon>Grimontia</taxon>
    </lineage>
</organism>
<dbReference type="NCBIfam" id="TIGR01413">
    <property type="entry name" value="Dyp_perox_fam"/>
    <property type="match status" value="1"/>
</dbReference>
<reference evidence="10" key="1">
    <citation type="submission" date="2016-02" db="EMBL/GenBank/DDBJ databases">
        <authorList>
            <person name="Rodrigo-Torres Lidia"/>
            <person name="Arahal R.David."/>
        </authorList>
    </citation>
    <scope>NUCLEOTIDE SEQUENCE [LARGE SCALE GENOMIC DNA]</scope>
    <source>
        <strain evidence="10">CECT 9029</strain>
    </source>
</reference>
<dbReference type="OrthoDB" id="3251355at2"/>
<sequence length="313" mass="35179">MNELVSLAQPGVLSNPTTHAEFLTFTLKDQWLNMDQINEALSQLPGIEKSIRQKDTSAGLSVTIGFSSNSWPILFPDIPKPSELHDFPALADGSRLFPSTSGDIFLMVKSERKDLNFQVAKYAARALGDVAELTEDIQGFKYLDNRDMIDFVDGTENPLDEERAEAVLVQEGSDNVVGGSYLTVQRYIDRHQDWDALPTEQQEQVVGRTKMDDIELSDDEKPAWAHNEKSKVEVNGEEIKMYRQNRPYGNAIEHGTMFVGFAASSSVVETSLTQMITADENGDYDKLLDYVEAKTGTNYFVPSQRFIDERFDD</sequence>
<dbReference type="PROSITE" id="PS51404">
    <property type="entry name" value="DYP_PEROXIDASE"/>
    <property type="match status" value="1"/>
</dbReference>
<dbReference type="GO" id="GO:0020037">
    <property type="term" value="F:heme binding"/>
    <property type="evidence" value="ECO:0007669"/>
    <property type="project" value="InterPro"/>
</dbReference>
<feature type="domain" description="Dyp-type peroxidase N-terminal" evidence="7">
    <location>
        <begin position="9"/>
        <end position="141"/>
    </location>
</feature>
<dbReference type="SUPFAM" id="SSF54909">
    <property type="entry name" value="Dimeric alpha+beta barrel"/>
    <property type="match status" value="1"/>
</dbReference>
<dbReference type="InterPro" id="IPR011008">
    <property type="entry name" value="Dimeric_a/b-barrel"/>
</dbReference>